<dbReference type="Proteomes" id="UP000526184">
    <property type="component" value="Unassembled WGS sequence"/>
</dbReference>
<organism evidence="9 10">
    <name type="scientific">Streptobacillus felis</name>
    <dbReference type="NCBI Taxonomy" id="1384509"/>
    <lineage>
        <taxon>Bacteria</taxon>
        <taxon>Fusobacteriati</taxon>
        <taxon>Fusobacteriota</taxon>
        <taxon>Fusobacteriia</taxon>
        <taxon>Fusobacteriales</taxon>
        <taxon>Leptotrichiaceae</taxon>
        <taxon>Streptobacillus</taxon>
    </lineage>
</organism>
<dbReference type="SUPFAM" id="SSF55424">
    <property type="entry name" value="FAD/NAD-linked reductases, dimerisation (C-terminal) domain"/>
    <property type="match status" value="1"/>
</dbReference>
<feature type="active site" description="Proton acceptor" evidence="4">
    <location>
        <position position="438"/>
    </location>
</feature>
<accession>A0A7Z0T702</accession>
<dbReference type="Pfam" id="PF02852">
    <property type="entry name" value="Pyr_redox_dim"/>
    <property type="match status" value="1"/>
</dbReference>
<evidence type="ECO:0000256" key="1">
    <source>
        <dbReference type="ARBA" id="ARBA00007532"/>
    </source>
</evidence>
<evidence type="ECO:0000256" key="2">
    <source>
        <dbReference type="ARBA" id="ARBA00022630"/>
    </source>
</evidence>
<dbReference type="InterPro" id="IPR001100">
    <property type="entry name" value="Pyr_nuc-diS_OxRdtase"/>
</dbReference>
<dbReference type="PANTHER" id="PTHR43014">
    <property type="entry name" value="MERCURIC REDUCTASE"/>
    <property type="match status" value="1"/>
</dbReference>
<comment type="caution">
    <text evidence="9">The sequence shown here is derived from an EMBL/GenBank/DDBJ whole genome shotgun (WGS) entry which is preliminary data.</text>
</comment>
<dbReference type="PIRSF" id="PIRSF000350">
    <property type="entry name" value="Mercury_reductase_MerA"/>
    <property type="match status" value="1"/>
</dbReference>
<feature type="binding site" evidence="5">
    <location>
        <position position="50"/>
    </location>
    <ligand>
        <name>FAD</name>
        <dbReference type="ChEBI" id="CHEBI:57692"/>
    </ligand>
</feature>
<dbReference type="Gene3D" id="3.50.50.60">
    <property type="entry name" value="FAD/NAD(P)-binding domain"/>
    <property type="match status" value="2"/>
</dbReference>
<evidence type="ECO:0000256" key="3">
    <source>
        <dbReference type="ARBA" id="ARBA00022827"/>
    </source>
</evidence>
<dbReference type="InterPro" id="IPR023753">
    <property type="entry name" value="FAD/NAD-binding_dom"/>
</dbReference>
<evidence type="ECO:0000256" key="5">
    <source>
        <dbReference type="PIRSR" id="PIRSR000350-3"/>
    </source>
</evidence>
<dbReference type="AlphaFoldDB" id="A0A7Z0T702"/>
<keyword evidence="5" id="KW-0547">Nucleotide-binding</keyword>
<dbReference type="InterPro" id="IPR036188">
    <property type="entry name" value="FAD/NAD-bd_sf"/>
</dbReference>
<feature type="binding site" evidence="5">
    <location>
        <position position="305"/>
    </location>
    <ligand>
        <name>NAD(+)</name>
        <dbReference type="ChEBI" id="CHEBI:57540"/>
    </ligand>
</feature>
<protein>
    <submittedName>
        <fullName evidence="9">NAD(P)/FAD-dependent oxidoreductase</fullName>
    </submittedName>
</protein>
<dbReference type="EMBL" id="JABMKT010000011">
    <property type="protein sequence ID" value="NYV27771.1"/>
    <property type="molecule type" value="Genomic_DNA"/>
</dbReference>
<dbReference type="PRINTS" id="PR00368">
    <property type="entry name" value="FADPNR"/>
</dbReference>
<evidence type="ECO:0000259" key="8">
    <source>
        <dbReference type="Pfam" id="PF07992"/>
    </source>
</evidence>
<dbReference type="PRINTS" id="PR00411">
    <property type="entry name" value="PNDRDTASEI"/>
</dbReference>
<keyword evidence="3 5" id="KW-0274">FAD</keyword>
<dbReference type="InterPro" id="IPR016156">
    <property type="entry name" value="FAD/NAD-linked_Rdtase_dimer_sf"/>
</dbReference>
<gene>
    <name evidence="9" type="ORF">HP397_02875</name>
</gene>
<dbReference type="Pfam" id="PF07992">
    <property type="entry name" value="Pyr_redox_2"/>
    <property type="match status" value="1"/>
</dbReference>
<feature type="disulfide bond" description="Redox-active" evidence="6">
    <location>
        <begin position="41"/>
        <end position="46"/>
    </location>
</feature>
<sequence length="450" mass="49843">MFDLIVIGWGKGGKTLANILANKGKKVAIIEKDPKMYGGTCPNVGCLPTKAMIHRSKILVEIGALGVERDYEFNNVIYQNALTEKKKLVNKVNSANYNLLNNNENIKVYKGEARFISNTEVLVNGDVLKAKNIVINTGSKTRIPEIEGINSDKVLTSDTALELEVLPERLGIIGGGFIGLEFASYFNNFGSEVTVFEGGNKFMPREDEDISECIYNLLTEQGINFNFSSKILEIKELANKLQLKYEKDGETKIEYFENILVSIGREPNTDGLGLENTDIKVSDRGEILVDEYLETIVSGIFAVGDVKGGEMFTAVSLDDSRIVLSKILNEKGRSLKEGRNVPKVLFIDPSYAQVGLNELKANELGIKYTVKKLPTTTIPKSLAIGETGGFTKVLINENDEIIGAFIINYEAHEMINLLALAIDQKIKYQVLRDLIYAHPIYTEGLNDVLK</sequence>
<evidence type="ECO:0000313" key="9">
    <source>
        <dbReference type="EMBL" id="NYV27771.1"/>
    </source>
</evidence>
<keyword evidence="2" id="KW-0285">Flavoprotein</keyword>
<dbReference type="RefSeq" id="WP_180135798.1">
    <property type="nucleotide sequence ID" value="NZ_JABMKT010000011.1"/>
</dbReference>
<feature type="binding site" evidence="5">
    <location>
        <begin position="137"/>
        <end position="139"/>
    </location>
    <ligand>
        <name>FAD</name>
        <dbReference type="ChEBI" id="CHEBI:57692"/>
    </ligand>
</feature>
<feature type="binding site" evidence="5">
    <location>
        <position position="264"/>
    </location>
    <ligand>
        <name>NAD(+)</name>
        <dbReference type="ChEBI" id="CHEBI:57540"/>
    </ligand>
</feature>
<evidence type="ECO:0000259" key="7">
    <source>
        <dbReference type="Pfam" id="PF02852"/>
    </source>
</evidence>
<comment type="cofactor">
    <cofactor evidence="5">
        <name>FAD</name>
        <dbReference type="ChEBI" id="CHEBI:57692"/>
    </cofactor>
    <text evidence="5">Binds 1 FAD per subunit.</text>
</comment>
<evidence type="ECO:0000256" key="4">
    <source>
        <dbReference type="PIRSR" id="PIRSR000350-2"/>
    </source>
</evidence>
<evidence type="ECO:0000313" key="10">
    <source>
        <dbReference type="Proteomes" id="UP000526184"/>
    </source>
</evidence>
<name>A0A7Z0T702_9FUSO</name>
<feature type="binding site" evidence="5">
    <location>
        <begin position="174"/>
        <end position="181"/>
    </location>
    <ligand>
        <name>NAD(+)</name>
        <dbReference type="ChEBI" id="CHEBI:57540"/>
    </ligand>
</feature>
<comment type="similarity">
    <text evidence="1">Belongs to the class-I pyridine nucleotide-disulfide oxidoreductase family.</text>
</comment>
<dbReference type="PANTHER" id="PTHR43014:SF4">
    <property type="entry name" value="PYRIDINE NUCLEOTIDE-DISULFIDE OXIDOREDUCTASE RCLA-RELATED"/>
    <property type="match status" value="1"/>
</dbReference>
<keyword evidence="10" id="KW-1185">Reference proteome</keyword>
<dbReference type="Gene3D" id="3.30.390.30">
    <property type="match status" value="1"/>
</dbReference>
<dbReference type="GO" id="GO:0050660">
    <property type="term" value="F:flavin adenine dinucleotide binding"/>
    <property type="evidence" value="ECO:0007669"/>
    <property type="project" value="TreeGrafter"/>
</dbReference>
<feature type="binding site" evidence="5">
    <location>
        <position position="197"/>
    </location>
    <ligand>
        <name>NAD(+)</name>
        <dbReference type="ChEBI" id="CHEBI:57540"/>
    </ligand>
</feature>
<feature type="domain" description="Pyridine nucleotide-disulphide oxidoreductase dimerisation" evidence="7">
    <location>
        <begin position="341"/>
        <end position="446"/>
    </location>
</feature>
<proteinExistence type="inferred from homology"/>
<keyword evidence="5" id="KW-0520">NAD</keyword>
<feature type="domain" description="FAD/NAD(P)-binding" evidence="8">
    <location>
        <begin position="2"/>
        <end position="313"/>
    </location>
</feature>
<dbReference type="SUPFAM" id="SSF51905">
    <property type="entry name" value="FAD/NAD(P)-binding domain"/>
    <property type="match status" value="1"/>
</dbReference>
<dbReference type="GO" id="GO:0003955">
    <property type="term" value="F:NAD(P)H dehydrogenase (quinone) activity"/>
    <property type="evidence" value="ECO:0007669"/>
    <property type="project" value="TreeGrafter"/>
</dbReference>
<reference evidence="9 10" key="1">
    <citation type="submission" date="2020-05" db="EMBL/GenBank/DDBJ databases">
        <title>Streptobacillus felis strain LHL191014123.</title>
        <authorList>
            <person name="Fawzy A."/>
            <person name="Rau J."/>
            <person name="Risse K."/>
            <person name="Schauerte N."/>
            <person name="Geiger C."/>
            <person name="Blom J."/>
            <person name="Imirzalioglu C."/>
            <person name="Falgenhauer J."/>
            <person name="Bach A."/>
            <person name="Herden C."/>
            <person name="Eisenberg T."/>
        </authorList>
    </citation>
    <scope>NUCLEOTIDE SEQUENCE [LARGE SCALE GENOMIC DNA]</scope>
    <source>
        <strain evidence="9 10">LHL191014123</strain>
    </source>
</reference>
<evidence type="ECO:0000256" key="6">
    <source>
        <dbReference type="PIRSR" id="PIRSR000350-4"/>
    </source>
</evidence>
<dbReference type="InterPro" id="IPR004099">
    <property type="entry name" value="Pyr_nucl-diS_OxRdtase_dimer"/>
</dbReference>